<gene>
    <name evidence="2" type="ORF">HPP92_015190</name>
</gene>
<comment type="caution">
    <text evidence="2">The sequence shown here is derived from an EMBL/GenBank/DDBJ whole genome shotgun (WGS) entry which is preliminary data.</text>
</comment>
<dbReference type="Proteomes" id="UP000636800">
    <property type="component" value="Chromosome 7"/>
</dbReference>
<reference evidence="2 3" key="1">
    <citation type="journal article" date="2020" name="Nat. Food">
        <title>A phased Vanilla planifolia genome enables genetic improvement of flavour and production.</title>
        <authorList>
            <person name="Hasing T."/>
            <person name="Tang H."/>
            <person name="Brym M."/>
            <person name="Khazi F."/>
            <person name="Huang T."/>
            <person name="Chambers A.H."/>
        </authorList>
    </citation>
    <scope>NUCLEOTIDE SEQUENCE [LARGE SCALE GENOMIC DNA]</scope>
    <source>
        <tissue evidence="2">Leaf</tissue>
    </source>
</reference>
<dbReference type="AlphaFoldDB" id="A0A835UTG1"/>
<keyword evidence="1" id="KW-0472">Membrane</keyword>
<evidence type="ECO:0000313" key="2">
    <source>
        <dbReference type="EMBL" id="KAG0473333.1"/>
    </source>
</evidence>
<protein>
    <submittedName>
        <fullName evidence="2">Uncharacterized protein</fullName>
    </submittedName>
</protein>
<evidence type="ECO:0000313" key="3">
    <source>
        <dbReference type="Proteomes" id="UP000636800"/>
    </source>
</evidence>
<dbReference type="InterPro" id="IPR056715">
    <property type="entry name" value="DUF7813"/>
</dbReference>
<sequence>MKFLPSRVFVNLGVVDFFFLAMAFVLVPGIMAMDDNIRRRGQEVVKEGIFLVTLVPWQSFWIKCLEMVLCGRLGRLVLSTFSGRRFAMWVQAILEVYFMALWFILYLEARQKDSELGGRRFGREELERCIDKI</sequence>
<evidence type="ECO:0000256" key="1">
    <source>
        <dbReference type="SAM" id="Phobius"/>
    </source>
</evidence>
<dbReference type="OrthoDB" id="10260712at2759"/>
<dbReference type="PANTHER" id="PTHR36353:SF1">
    <property type="entry name" value="TRANSMEMBRANE PROTEIN"/>
    <property type="match status" value="1"/>
</dbReference>
<dbReference type="PANTHER" id="PTHR36353">
    <property type="entry name" value="TRANSMEMBRANE PROTEIN"/>
    <property type="match status" value="1"/>
</dbReference>
<organism evidence="2 3">
    <name type="scientific">Vanilla planifolia</name>
    <name type="common">Vanilla</name>
    <dbReference type="NCBI Taxonomy" id="51239"/>
    <lineage>
        <taxon>Eukaryota</taxon>
        <taxon>Viridiplantae</taxon>
        <taxon>Streptophyta</taxon>
        <taxon>Embryophyta</taxon>
        <taxon>Tracheophyta</taxon>
        <taxon>Spermatophyta</taxon>
        <taxon>Magnoliopsida</taxon>
        <taxon>Liliopsida</taxon>
        <taxon>Asparagales</taxon>
        <taxon>Orchidaceae</taxon>
        <taxon>Vanilloideae</taxon>
        <taxon>Vanilleae</taxon>
        <taxon>Vanilla</taxon>
    </lineage>
</organism>
<keyword evidence="1" id="KW-0812">Transmembrane</keyword>
<dbReference type="Pfam" id="PF25105">
    <property type="entry name" value="DUF7813"/>
    <property type="match status" value="1"/>
</dbReference>
<accession>A0A835UTG1</accession>
<keyword evidence="1" id="KW-1133">Transmembrane helix</keyword>
<feature type="transmembrane region" description="Helical" evidence="1">
    <location>
        <begin position="86"/>
        <end position="107"/>
    </location>
</feature>
<dbReference type="EMBL" id="JADCNL010000007">
    <property type="protein sequence ID" value="KAG0473333.1"/>
    <property type="molecule type" value="Genomic_DNA"/>
</dbReference>
<proteinExistence type="predicted"/>
<name>A0A835UTG1_VANPL</name>
<feature type="transmembrane region" description="Helical" evidence="1">
    <location>
        <begin position="12"/>
        <end position="32"/>
    </location>
</feature>
<keyword evidence="3" id="KW-1185">Reference proteome</keyword>